<dbReference type="AlphaFoldDB" id="A0A2I1EML6"/>
<evidence type="ECO:0000313" key="4">
    <source>
        <dbReference type="EMBL" id="PKC66119.1"/>
    </source>
</evidence>
<dbReference type="Pfam" id="PF23465">
    <property type="entry name" value="DUF7131"/>
    <property type="match status" value="1"/>
</dbReference>
<dbReference type="GO" id="GO:0004620">
    <property type="term" value="F:phospholipase activity"/>
    <property type="evidence" value="ECO:0007669"/>
    <property type="project" value="TreeGrafter"/>
</dbReference>
<dbReference type="SUPFAM" id="SSF53474">
    <property type="entry name" value="alpha/beta-Hydrolases"/>
    <property type="match status" value="1"/>
</dbReference>
<name>A0A2I1EML6_9GLOM</name>
<dbReference type="InterPro" id="IPR058055">
    <property type="entry name" value="PA-PLA1"/>
</dbReference>
<proteinExistence type="predicted"/>
<feature type="region of interest" description="Disordered" evidence="1">
    <location>
        <begin position="24"/>
        <end position="51"/>
    </location>
</feature>
<dbReference type="PROSITE" id="PS51043">
    <property type="entry name" value="DDHD"/>
    <property type="match status" value="1"/>
</dbReference>
<dbReference type="GO" id="GO:0005737">
    <property type="term" value="C:cytoplasm"/>
    <property type="evidence" value="ECO:0007669"/>
    <property type="project" value="TreeGrafter"/>
</dbReference>
<dbReference type="InterPro" id="IPR057826">
    <property type="entry name" value="WWE_C20G8.02"/>
</dbReference>
<dbReference type="PANTHER" id="PTHR23509:SF10">
    <property type="entry name" value="LD21067P"/>
    <property type="match status" value="1"/>
</dbReference>
<dbReference type="PANTHER" id="PTHR23509">
    <property type="entry name" value="PA-PL1 PHOSPHOLIPASE FAMILY"/>
    <property type="match status" value="1"/>
</dbReference>
<feature type="compositionally biased region" description="Low complexity" evidence="1">
    <location>
        <begin position="32"/>
        <end position="51"/>
    </location>
</feature>
<reference evidence="4 5" key="2">
    <citation type="submission" date="2017-10" db="EMBL/GenBank/DDBJ databases">
        <title>Genome analyses suggest a sexual origin of heterokaryosis in a supposedly ancient asexual fungus.</title>
        <authorList>
            <person name="Corradi N."/>
            <person name="Sedzielewska K."/>
            <person name="Noel J."/>
            <person name="Charron P."/>
            <person name="Farinelli L."/>
            <person name="Marton T."/>
            <person name="Kruger M."/>
            <person name="Pelin A."/>
            <person name="Brachmann A."/>
            <person name="Corradi N."/>
        </authorList>
    </citation>
    <scope>NUCLEOTIDE SEQUENCE [LARGE SCALE GENOMIC DNA]</scope>
    <source>
        <strain evidence="4 5">A1</strain>
    </source>
</reference>
<gene>
    <name evidence="3" type="ORF">CHRIB12_LOCUS11987</name>
    <name evidence="4" type="ORF">RhiirA1_380132</name>
</gene>
<dbReference type="Proteomes" id="UP000232688">
    <property type="component" value="Unassembled WGS sequence"/>
</dbReference>
<evidence type="ECO:0000313" key="5">
    <source>
        <dbReference type="Proteomes" id="UP000232688"/>
    </source>
</evidence>
<accession>A0A2I1EML6</accession>
<reference evidence="4 5" key="1">
    <citation type="submission" date="2017-10" db="EMBL/GenBank/DDBJ databases">
        <title>Extensive intraspecific genome diversity in a model arbuscular mycorrhizal fungus.</title>
        <authorList>
            <person name="Chen E.C.H."/>
            <person name="Morin E."/>
            <person name="Baudet D."/>
            <person name="Noel J."/>
            <person name="Ndikumana S."/>
            <person name="Charron P."/>
            <person name="St-Onge C."/>
            <person name="Giorgi J."/>
            <person name="Grigoriev I.V."/>
            <person name="Roux C."/>
            <person name="Martin F.M."/>
            <person name="Corradi N."/>
        </authorList>
    </citation>
    <scope>NUCLEOTIDE SEQUENCE [LARGE SCALE GENOMIC DNA]</scope>
    <source>
        <strain evidence="4 5">A1</strain>
    </source>
</reference>
<dbReference type="VEuPathDB" id="FungiDB:RhiirA1_380132"/>
<dbReference type="VEuPathDB" id="FungiDB:FUN_006874"/>
<dbReference type="GO" id="GO:0046872">
    <property type="term" value="F:metal ion binding"/>
    <property type="evidence" value="ECO:0007669"/>
    <property type="project" value="InterPro"/>
</dbReference>
<sequence>MSSQQNYPEIIAHWFHAIDVSLKDPNKKSPKSQASRSQTSSSSTTTSSSSSLTSLTNITLSNSHNKTYSSKQPTNWKPFSKRDSNALEAAFKSGDDTKVLCNEDYLFEVDIPNREICPVYWSGATYEVIRATWFYQSDGKFLPCNENLSSQIEAGYKKHDVWIPPPETESTEQTEHVQEKLFGKYLSQYVVYTNPATAWLLSDDMTGKLTKTVFAKLTNGVHLGGTKLIRGYNEVKKLTSKKSTDEEIKYKNEFDNLYSSQRGAPNSEANLRDVKEIIESEDYDDDSEGEERVVDHLILVIHGIGQKLSERMEYINFVHDVNTLRKTIKTTYSMSHSSETLNKNVKNKSDSSLDRRGSNTSDKTERNVHNSRKFGSGIQVLPIQWRQEIKFGMASEDENVQRDLGMPEVEEGQTTLDEITLEGVPTLRMLISDVLMDVLLYMTPRYREMMINTVTKEMNRVYKLFIEKNPKFIENRGKVSLYGHSLGSVLAFDVLCHQPPIIPSAPSGIFEEKGSADMDKLHQHTVKLDFEVTNFFAAGSPVGLFLLLKGLKVASRKDRINHQMKQNFSQTLAGAAMEMGISMDLPLNNSIPLCYPAVKNLYNIFHNADPIAYRLEPLIARQYGSSLKPALIPYHKGGLKGMHLGFQEFGNEIASKATNILSSVKTSLMFTKGFQSIIPQSNSNINNSLLKRSTSMPNNTSGENNENNSGSALTNYPPTNYSSPGLLEKSDKSENIEDPNGAVRIKSLNSSGRVDWVLQEGILDVSYINAITVHLSYWSDCDAVNFIVKEIYKDYD</sequence>
<dbReference type="OrthoDB" id="431378at2759"/>
<protein>
    <submittedName>
        <fullName evidence="4">DDHD-domain-containing protein</fullName>
    </submittedName>
</protein>
<dbReference type="EMBL" id="LLXH01000486">
    <property type="protein sequence ID" value="PKC66119.1"/>
    <property type="molecule type" value="Genomic_DNA"/>
</dbReference>
<dbReference type="VEuPathDB" id="FungiDB:RhiirFUN_009866"/>
<feature type="compositionally biased region" description="Polar residues" evidence="1">
    <location>
        <begin position="332"/>
        <end position="344"/>
    </location>
</feature>
<reference evidence="3" key="3">
    <citation type="submission" date="2020-05" db="EMBL/GenBank/DDBJ databases">
        <authorList>
            <person name="Rincon C."/>
            <person name="Sanders R I."/>
            <person name="Robbins C."/>
            <person name="Chaturvedi A."/>
        </authorList>
    </citation>
    <scope>NUCLEOTIDE SEQUENCE</scope>
    <source>
        <strain evidence="3">CHB12</strain>
    </source>
</reference>
<dbReference type="SMART" id="SM01127">
    <property type="entry name" value="DDHD"/>
    <property type="match status" value="1"/>
</dbReference>
<dbReference type="InterPro" id="IPR004177">
    <property type="entry name" value="DDHD_dom"/>
</dbReference>
<feature type="compositionally biased region" description="Low complexity" evidence="1">
    <location>
        <begin position="698"/>
        <end position="711"/>
    </location>
</feature>
<dbReference type="Proteomes" id="UP000684084">
    <property type="component" value="Unassembled WGS sequence"/>
</dbReference>
<dbReference type="InterPro" id="IPR029058">
    <property type="entry name" value="AB_hydrolase_fold"/>
</dbReference>
<feature type="compositionally biased region" description="Basic and acidic residues" evidence="1">
    <location>
        <begin position="347"/>
        <end position="368"/>
    </location>
</feature>
<organism evidence="4 5">
    <name type="scientific">Rhizophagus irregularis</name>
    <dbReference type="NCBI Taxonomy" id="588596"/>
    <lineage>
        <taxon>Eukaryota</taxon>
        <taxon>Fungi</taxon>
        <taxon>Fungi incertae sedis</taxon>
        <taxon>Mucoromycota</taxon>
        <taxon>Glomeromycotina</taxon>
        <taxon>Glomeromycetes</taxon>
        <taxon>Glomerales</taxon>
        <taxon>Glomeraceae</taxon>
        <taxon>Rhizophagus</taxon>
    </lineage>
</organism>
<evidence type="ECO:0000256" key="1">
    <source>
        <dbReference type="SAM" id="MobiDB-lite"/>
    </source>
</evidence>
<dbReference type="Pfam" id="PF23463">
    <property type="entry name" value="WWE_2"/>
    <property type="match status" value="1"/>
</dbReference>
<evidence type="ECO:0000259" key="2">
    <source>
        <dbReference type="PROSITE" id="PS51043"/>
    </source>
</evidence>
<dbReference type="EMBL" id="CAGKOT010000025">
    <property type="protein sequence ID" value="CAB5368874.1"/>
    <property type="molecule type" value="Genomic_DNA"/>
</dbReference>
<feature type="region of interest" description="Disordered" evidence="1">
    <location>
        <begin position="332"/>
        <end position="371"/>
    </location>
</feature>
<dbReference type="Pfam" id="PF02862">
    <property type="entry name" value="DDHD"/>
    <property type="match status" value="1"/>
</dbReference>
<dbReference type="InterPro" id="IPR055555">
    <property type="entry name" value="PA-PLA1_DUF7131"/>
</dbReference>
<feature type="region of interest" description="Disordered" evidence="1">
    <location>
        <begin position="688"/>
        <end position="717"/>
    </location>
</feature>
<comment type="caution">
    <text evidence="4">The sequence shown here is derived from an EMBL/GenBank/DDBJ whole genome shotgun (WGS) entry which is preliminary data.</text>
</comment>
<feature type="domain" description="DDHD" evidence="2">
    <location>
        <begin position="528"/>
        <end position="793"/>
    </location>
</feature>
<evidence type="ECO:0000313" key="3">
    <source>
        <dbReference type="EMBL" id="CAB5368874.1"/>
    </source>
</evidence>